<dbReference type="Proteomes" id="UP000243975">
    <property type="component" value="Unassembled WGS sequence"/>
</dbReference>
<evidence type="ECO:0000256" key="5">
    <source>
        <dbReference type="ARBA" id="ARBA00023242"/>
    </source>
</evidence>
<dbReference type="Gramene" id="KVI06115">
    <property type="protein sequence ID" value="KVI06115"/>
    <property type="gene ID" value="Ccrd_015535"/>
</dbReference>
<proteinExistence type="predicted"/>
<keyword evidence="4" id="KW-0238">DNA-binding</keyword>
<evidence type="ECO:0000256" key="4">
    <source>
        <dbReference type="ARBA" id="ARBA00023125"/>
    </source>
</evidence>
<dbReference type="AlphaFoldDB" id="A0A103YBN0"/>
<dbReference type="InterPro" id="IPR015947">
    <property type="entry name" value="PUA-like_sf"/>
</dbReference>
<evidence type="ECO:0000259" key="8">
    <source>
        <dbReference type="PROSITE" id="PS50089"/>
    </source>
</evidence>
<sequence length="319" mass="35534">MASRSPPCLYKHHSYSSQRTSIFQSISSLKHQLLPLRRLASMAPVKQMPCNIDGVCMMCKTKPSEAAKVLCITCLTSWHVTCITIPPQTVAAVLLWECSVCTNRDVIGAPADVPTPCGHNFCLKCFGKWMSQGKPNCPKCRYVIPSAMARNPRVNVLMENAIREAKVSVSVQPQGSSSQTDRPDAAFTTERARKAGLANASSGRILVTVPRDHFGPITAENDPKRNQGVLVGEYWMSRMEVRQWGVHFAHISGISGQSKTGAQSVVLSGVYKDDEDHGEAYKNKHSVYSPREGYRYDGIYRIERCWRKVGVQRYAWRPS</sequence>
<name>A0A103YBN0_CYNCS</name>
<accession>A0A103YBN0</accession>
<dbReference type="PANTHER" id="PTHR14140">
    <property type="entry name" value="E3 UBIQUITIN-PROTEIN LIGASE UHRF-RELATED"/>
    <property type="match status" value="1"/>
</dbReference>
<dbReference type="PANTHER" id="PTHR14140:SF27">
    <property type="entry name" value="OS04G0289800 PROTEIN"/>
    <property type="match status" value="1"/>
</dbReference>
<dbReference type="SMART" id="SM00184">
    <property type="entry name" value="RING"/>
    <property type="match status" value="1"/>
</dbReference>
<dbReference type="Pfam" id="PF13923">
    <property type="entry name" value="zf-C3HC4_2"/>
    <property type="match status" value="1"/>
</dbReference>
<dbReference type="GO" id="GO:0044027">
    <property type="term" value="P:negative regulation of gene expression via chromosomal CpG island methylation"/>
    <property type="evidence" value="ECO:0007669"/>
    <property type="project" value="TreeGrafter"/>
</dbReference>
<keyword evidence="3" id="KW-0862">Zinc</keyword>
<dbReference type="STRING" id="59895.A0A103YBN0"/>
<dbReference type="InterPro" id="IPR011011">
    <property type="entry name" value="Znf_FYVE_PHD"/>
</dbReference>
<dbReference type="GO" id="GO:0003677">
    <property type="term" value="F:DNA binding"/>
    <property type="evidence" value="ECO:0007669"/>
    <property type="project" value="UniProtKB-KW"/>
</dbReference>
<comment type="caution">
    <text evidence="10">The sequence shown here is derived from an EMBL/GenBank/DDBJ whole genome shotgun (WGS) entry which is preliminary data.</text>
</comment>
<dbReference type="SUPFAM" id="SSF57903">
    <property type="entry name" value="FYVE/PHD zinc finger"/>
    <property type="match status" value="1"/>
</dbReference>
<keyword evidence="11" id="KW-1185">Reference proteome</keyword>
<evidence type="ECO:0000256" key="3">
    <source>
        <dbReference type="ARBA" id="ARBA00022833"/>
    </source>
</evidence>
<dbReference type="Pfam" id="PF02182">
    <property type="entry name" value="SAD_SRA"/>
    <property type="match status" value="1"/>
</dbReference>
<evidence type="ECO:0000256" key="6">
    <source>
        <dbReference type="PROSITE-ProRule" id="PRU00175"/>
    </source>
</evidence>
<dbReference type="PROSITE" id="PS51015">
    <property type="entry name" value="YDG"/>
    <property type="match status" value="1"/>
</dbReference>
<dbReference type="SUPFAM" id="SSF88697">
    <property type="entry name" value="PUA domain-like"/>
    <property type="match status" value="1"/>
</dbReference>
<dbReference type="InterPro" id="IPR036987">
    <property type="entry name" value="SRA-YDG_sf"/>
</dbReference>
<dbReference type="InterPro" id="IPR003105">
    <property type="entry name" value="SRA_YDG"/>
</dbReference>
<dbReference type="EMBL" id="LEKV01001849">
    <property type="protein sequence ID" value="KVI06115.1"/>
    <property type="molecule type" value="Genomic_DNA"/>
</dbReference>
<dbReference type="InterPro" id="IPR001841">
    <property type="entry name" value="Znf_RING"/>
</dbReference>
<dbReference type="GO" id="GO:0061630">
    <property type="term" value="F:ubiquitin protein ligase activity"/>
    <property type="evidence" value="ECO:0007669"/>
    <property type="project" value="TreeGrafter"/>
</dbReference>
<reference evidence="10 11" key="1">
    <citation type="journal article" date="2016" name="Sci. Rep.">
        <title>The genome sequence of the outbreeding globe artichoke constructed de novo incorporating a phase-aware low-pass sequencing strategy of F1 progeny.</title>
        <authorList>
            <person name="Scaglione D."/>
            <person name="Reyes-Chin-Wo S."/>
            <person name="Acquadro A."/>
            <person name="Froenicke L."/>
            <person name="Portis E."/>
            <person name="Beitel C."/>
            <person name="Tirone M."/>
            <person name="Mauro R."/>
            <person name="Lo Monaco A."/>
            <person name="Mauromicale G."/>
            <person name="Faccioli P."/>
            <person name="Cattivelli L."/>
            <person name="Rieseberg L."/>
            <person name="Michelmore R."/>
            <person name="Lanteri S."/>
        </authorList>
    </citation>
    <scope>NUCLEOTIDE SEQUENCE [LARGE SCALE GENOMIC DNA]</scope>
    <source>
        <strain evidence="10">2C</strain>
    </source>
</reference>
<dbReference type="SMART" id="SM00466">
    <property type="entry name" value="SRA"/>
    <property type="match status" value="1"/>
</dbReference>
<dbReference type="InterPro" id="IPR013083">
    <property type="entry name" value="Znf_RING/FYVE/PHD"/>
</dbReference>
<dbReference type="PROSITE" id="PS01359">
    <property type="entry name" value="ZF_PHD_1"/>
    <property type="match status" value="1"/>
</dbReference>
<evidence type="ECO:0000256" key="7">
    <source>
        <dbReference type="PROSITE-ProRule" id="PRU00358"/>
    </source>
</evidence>
<dbReference type="SUPFAM" id="SSF57850">
    <property type="entry name" value="RING/U-box"/>
    <property type="match status" value="1"/>
</dbReference>
<evidence type="ECO:0000259" key="9">
    <source>
        <dbReference type="PROSITE" id="PS51015"/>
    </source>
</evidence>
<dbReference type="InterPro" id="IPR045134">
    <property type="entry name" value="UHRF1/2-like"/>
</dbReference>
<gene>
    <name evidence="10" type="ORF">Ccrd_015535</name>
</gene>
<protein>
    <submittedName>
        <fullName evidence="10">PUA-like domain-containing protein</fullName>
    </submittedName>
</protein>
<dbReference type="GO" id="GO:0008270">
    <property type="term" value="F:zinc ion binding"/>
    <property type="evidence" value="ECO:0007669"/>
    <property type="project" value="UniProtKB-KW"/>
</dbReference>
<keyword evidence="2 6" id="KW-0863">Zinc-finger</keyword>
<feature type="domain" description="YDG" evidence="9">
    <location>
        <begin position="224"/>
        <end position="319"/>
    </location>
</feature>
<evidence type="ECO:0000313" key="10">
    <source>
        <dbReference type="EMBL" id="KVI06115.1"/>
    </source>
</evidence>
<feature type="domain" description="RING-type" evidence="8">
    <location>
        <begin position="98"/>
        <end position="141"/>
    </location>
</feature>
<dbReference type="PROSITE" id="PS50089">
    <property type="entry name" value="ZF_RING_2"/>
    <property type="match status" value="1"/>
</dbReference>
<dbReference type="InterPro" id="IPR019786">
    <property type="entry name" value="Zinc_finger_PHD-type_CS"/>
</dbReference>
<evidence type="ECO:0000256" key="1">
    <source>
        <dbReference type="ARBA" id="ARBA00022723"/>
    </source>
</evidence>
<keyword evidence="5 7" id="KW-0539">Nucleus</keyword>
<dbReference type="Gene3D" id="2.30.280.10">
    <property type="entry name" value="SRA-YDG"/>
    <property type="match status" value="2"/>
</dbReference>
<dbReference type="GO" id="GO:0016567">
    <property type="term" value="P:protein ubiquitination"/>
    <property type="evidence" value="ECO:0007669"/>
    <property type="project" value="TreeGrafter"/>
</dbReference>
<comment type="subcellular location">
    <subcellularLocation>
        <location evidence="7">Nucleus</location>
    </subcellularLocation>
</comment>
<organism evidence="10 11">
    <name type="scientific">Cynara cardunculus var. scolymus</name>
    <name type="common">Globe artichoke</name>
    <name type="synonym">Cynara scolymus</name>
    <dbReference type="NCBI Taxonomy" id="59895"/>
    <lineage>
        <taxon>Eukaryota</taxon>
        <taxon>Viridiplantae</taxon>
        <taxon>Streptophyta</taxon>
        <taxon>Embryophyta</taxon>
        <taxon>Tracheophyta</taxon>
        <taxon>Spermatophyta</taxon>
        <taxon>Magnoliopsida</taxon>
        <taxon>eudicotyledons</taxon>
        <taxon>Gunneridae</taxon>
        <taxon>Pentapetalae</taxon>
        <taxon>asterids</taxon>
        <taxon>campanulids</taxon>
        <taxon>Asterales</taxon>
        <taxon>Asteraceae</taxon>
        <taxon>Carduoideae</taxon>
        <taxon>Cardueae</taxon>
        <taxon>Carduinae</taxon>
        <taxon>Cynara</taxon>
    </lineage>
</organism>
<dbReference type="GO" id="GO:0005634">
    <property type="term" value="C:nucleus"/>
    <property type="evidence" value="ECO:0007669"/>
    <property type="project" value="UniProtKB-SubCell"/>
</dbReference>
<evidence type="ECO:0000256" key="2">
    <source>
        <dbReference type="ARBA" id="ARBA00022771"/>
    </source>
</evidence>
<dbReference type="Gene3D" id="3.30.40.10">
    <property type="entry name" value="Zinc/RING finger domain, C3HC4 (zinc finger)"/>
    <property type="match status" value="2"/>
</dbReference>
<keyword evidence="1" id="KW-0479">Metal-binding</keyword>
<evidence type="ECO:0000313" key="11">
    <source>
        <dbReference type="Proteomes" id="UP000243975"/>
    </source>
</evidence>